<name>A0A4Q9MH43_9APHY</name>
<gene>
    <name evidence="3" type="ORF">BD311DRAFT_668187</name>
</gene>
<sequence>MIHNRPRWIEARRFGFGPWGTGFSYYTSALGHATSIERFSTQATQTQTAVITSVQDVTSVDTATVVATITTGGANDQGTQTMILTATRTGDALTQTVTKTDTGGSTAGVSISRARADASHSSSSSATSAADHVPTTASSPATAVFVTLSDDGRTVTLRGSDSTAHPAATEASGGAASRSGEMGKGDVAAIVLALALVLGLSGLLLFVWRKRRASKGREVTITQFVPPASASVSGVVQVPSRRPSYRSIPMPWDASTDVAYSAAATVVSPAGASGYHGGRAVYPLEEKTRLGPSATRYRAPHSPTTFVTTPSSPSAHPLLSPLSPNPVSPPPAIHTRLTSARTDLPYAWDQPPPSSEYLPLRHSTLIPSAFVVASGSLARESYRTMVSTPPYSHGGLDVHGRPPSYSPRLAEQ</sequence>
<feature type="transmembrane region" description="Helical" evidence="2">
    <location>
        <begin position="187"/>
        <end position="208"/>
    </location>
</feature>
<organism evidence="3">
    <name type="scientific">Dichomitus squalens</name>
    <dbReference type="NCBI Taxonomy" id="114155"/>
    <lineage>
        <taxon>Eukaryota</taxon>
        <taxon>Fungi</taxon>
        <taxon>Dikarya</taxon>
        <taxon>Basidiomycota</taxon>
        <taxon>Agaricomycotina</taxon>
        <taxon>Agaricomycetes</taxon>
        <taxon>Polyporales</taxon>
        <taxon>Polyporaceae</taxon>
        <taxon>Dichomitus</taxon>
    </lineage>
</organism>
<proteinExistence type="predicted"/>
<feature type="compositionally biased region" description="Low complexity" evidence="1">
    <location>
        <begin position="119"/>
        <end position="132"/>
    </location>
</feature>
<dbReference type="OrthoDB" id="2758410at2759"/>
<reference evidence="3" key="1">
    <citation type="submission" date="2019-01" db="EMBL/GenBank/DDBJ databases">
        <title>Draft genome sequences of three monokaryotic isolates of the white-rot basidiomycete fungus Dichomitus squalens.</title>
        <authorList>
            <consortium name="DOE Joint Genome Institute"/>
            <person name="Lopez S.C."/>
            <person name="Andreopoulos B."/>
            <person name="Pangilinan J."/>
            <person name="Lipzen A."/>
            <person name="Riley R."/>
            <person name="Ahrendt S."/>
            <person name="Ng V."/>
            <person name="Barry K."/>
            <person name="Daum C."/>
            <person name="Grigoriev I.V."/>
            <person name="Hilden K.S."/>
            <person name="Makela M.R."/>
            <person name="de Vries R.P."/>
        </authorList>
    </citation>
    <scope>NUCLEOTIDE SEQUENCE [LARGE SCALE GENOMIC DNA]</scope>
    <source>
        <strain evidence="3">OM18370.1</strain>
    </source>
</reference>
<feature type="region of interest" description="Disordered" evidence="1">
    <location>
        <begin position="294"/>
        <end position="317"/>
    </location>
</feature>
<keyword evidence="2" id="KW-0812">Transmembrane</keyword>
<evidence type="ECO:0000256" key="2">
    <source>
        <dbReference type="SAM" id="Phobius"/>
    </source>
</evidence>
<protein>
    <submittedName>
        <fullName evidence="3">Uncharacterized protein</fullName>
    </submittedName>
</protein>
<dbReference type="Proteomes" id="UP000292957">
    <property type="component" value="Unassembled WGS sequence"/>
</dbReference>
<feature type="compositionally biased region" description="Low complexity" evidence="1">
    <location>
        <begin position="300"/>
        <end position="317"/>
    </location>
</feature>
<dbReference type="AlphaFoldDB" id="A0A4Q9MH43"/>
<feature type="region of interest" description="Disordered" evidence="1">
    <location>
        <begin position="393"/>
        <end position="412"/>
    </location>
</feature>
<evidence type="ECO:0000313" key="3">
    <source>
        <dbReference type="EMBL" id="TBU26147.1"/>
    </source>
</evidence>
<feature type="compositionally biased region" description="Polar residues" evidence="1">
    <location>
        <begin position="96"/>
        <end position="109"/>
    </location>
</feature>
<accession>A0A4Q9MH43</accession>
<dbReference type="EMBL" id="ML143450">
    <property type="protein sequence ID" value="TBU26147.1"/>
    <property type="molecule type" value="Genomic_DNA"/>
</dbReference>
<evidence type="ECO:0000256" key="1">
    <source>
        <dbReference type="SAM" id="MobiDB-lite"/>
    </source>
</evidence>
<feature type="region of interest" description="Disordered" evidence="1">
    <location>
        <begin position="96"/>
        <end position="135"/>
    </location>
</feature>
<keyword evidence="2" id="KW-1133">Transmembrane helix</keyword>
<feature type="region of interest" description="Disordered" evidence="1">
    <location>
        <begin position="156"/>
        <end position="181"/>
    </location>
</feature>
<keyword evidence="2" id="KW-0472">Membrane</keyword>